<name>A0A0F9JXD9_9ZZZZ</name>
<dbReference type="AlphaFoldDB" id="A0A0F9JXD9"/>
<evidence type="ECO:0008006" key="2">
    <source>
        <dbReference type="Google" id="ProtNLM"/>
    </source>
</evidence>
<reference evidence="1" key="1">
    <citation type="journal article" date="2015" name="Nature">
        <title>Complex archaea that bridge the gap between prokaryotes and eukaryotes.</title>
        <authorList>
            <person name="Spang A."/>
            <person name="Saw J.H."/>
            <person name="Jorgensen S.L."/>
            <person name="Zaremba-Niedzwiedzka K."/>
            <person name="Martijn J."/>
            <person name="Lind A.E."/>
            <person name="van Eijk R."/>
            <person name="Schleper C."/>
            <person name="Guy L."/>
            <person name="Ettema T.J."/>
        </authorList>
    </citation>
    <scope>NUCLEOTIDE SEQUENCE</scope>
</reference>
<accession>A0A0F9JXD9</accession>
<evidence type="ECO:0000313" key="1">
    <source>
        <dbReference type="EMBL" id="KKM03593.1"/>
    </source>
</evidence>
<dbReference type="EMBL" id="LAZR01016649">
    <property type="protein sequence ID" value="KKM03593.1"/>
    <property type="molecule type" value="Genomic_DNA"/>
</dbReference>
<sequence length="333" mass="39416">MPQGIGPIGIYHSHPFSSEIFHSHTDDATLLSLSNQFPNCISIVTNGEKINFYQMGLNSKPEEIQAEFIDPDIPKFLLISIDEDLNLIINNNLLNNKSDENRLKIAILNKLRDYLEEIWIKFEFLYDNSKVPKNDSINPYLVDKLTVEPIHLIIPEKFKDGNKIKLIIDRIDESEESKIENNQTCFNLNIKAKIPIYITNENQTFQRVSQAIKTELISNNILQKIYNCVIDYDKNIIITPDDYYLNFFRFYIRVLCFNKKELNETEFSLKNFEILLKLIALFENFKYMESNDKIRNQISMFIKNLKKFSKKFRRQNQLKNRIENLKKNIKQHF</sequence>
<organism evidence="1">
    <name type="scientific">marine sediment metagenome</name>
    <dbReference type="NCBI Taxonomy" id="412755"/>
    <lineage>
        <taxon>unclassified sequences</taxon>
        <taxon>metagenomes</taxon>
        <taxon>ecological metagenomes</taxon>
    </lineage>
</organism>
<comment type="caution">
    <text evidence="1">The sequence shown here is derived from an EMBL/GenBank/DDBJ whole genome shotgun (WGS) entry which is preliminary data.</text>
</comment>
<gene>
    <name evidence="1" type="ORF">LCGC14_1772850</name>
</gene>
<protein>
    <recommendedName>
        <fullName evidence="2">JAB domain-containing protein</fullName>
    </recommendedName>
</protein>
<proteinExistence type="predicted"/>